<evidence type="ECO:0000313" key="3">
    <source>
        <dbReference type="Proteomes" id="UP000503447"/>
    </source>
</evidence>
<accession>A0A6M5Z4T1</accession>
<dbReference type="KEGG" id="ftj:FTUN_8435"/>
<feature type="transmembrane region" description="Helical" evidence="1">
    <location>
        <begin position="127"/>
        <end position="147"/>
    </location>
</feature>
<sequence length="428" mass="46803">MMPTWLSDTNVLLAGIVLVTVQFIAALPWLWAIDPKGFKEAAATPASLGYVGGGIFAAGLATAWYISYKGDVTLLNWYGRYLYGAILHLQLIIDLFILMPHVLVLLWPKGGAVAYAAFRESCRQPMFWLITSGGAALIWFSVVIPYFTFGDDYKMMKQIGFDMVMLSAVLFGVLAASMSISEEIEGRTAITLMSKPINRRQFLIGKYLGIIMACLIMSLLLSWTLTDALRAMREFDPINNAADPTDPFGEPSEKVVDPMTFEAQKTVVPPFVRAVPSSPGKAIARGAGLWFSDALAHTFGVVLGFGQVMILVAIASALATRMAFVVNIIICLLVFFLGHLAPVVVQVTQQQTQTGGVGVGLVGFLGRLFDVLLPSLESFNMGRAIIRESPLRLWEFGIYVLTVFGYSLIYTTIALLVGLLLFEDRDLA</sequence>
<feature type="transmembrane region" description="Helical" evidence="1">
    <location>
        <begin position="86"/>
        <end position="107"/>
    </location>
</feature>
<proteinExistence type="predicted"/>
<protein>
    <recommendedName>
        <fullName evidence="4">ABC transporter permease</fullName>
    </recommendedName>
</protein>
<dbReference type="Proteomes" id="UP000503447">
    <property type="component" value="Chromosome"/>
</dbReference>
<feature type="transmembrane region" description="Helical" evidence="1">
    <location>
        <begin position="45"/>
        <end position="66"/>
    </location>
</feature>
<gene>
    <name evidence="2" type="ORF">FTUN_8435</name>
</gene>
<feature type="transmembrane region" description="Helical" evidence="1">
    <location>
        <begin position="294"/>
        <end position="317"/>
    </location>
</feature>
<keyword evidence="1" id="KW-0472">Membrane</keyword>
<feature type="transmembrane region" description="Helical" evidence="1">
    <location>
        <begin position="324"/>
        <end position="345"/>
    </location>
</feature>
<feature type="transmembrane region" description="Helical" evidence="1">
    <location>
        <begin position="159"/>
        <end position="181"/>
    </location>
</feature>
<dbReference type="PANTHER" id="PTHR43471:SF10">
    <property type="entry name" value="SLL1107 PROTEIN"/>
    <property type="match status" value="1"/>
</dbReference>
<evidence type="ECO:0000313" key="2">
    <source>
        <dbReference type="EMBL" id="QJX00797.1"/>
    </source>
</evidence>
<feature type="transmembrane region" description="Helical" evidence="1">
    <location>
        <begin position="12"/>
        <end position="33"/>
    </location>
</feature>
<dbReference type="RefSeq" id="WP_171475471.1">
    <property type="nucleotide sequence ID" value="NZ_CP053452.2"/>
</dbReference>
<dbReference type="Pfam" id="PF12679">
    <property type="entry name" value="ABC2_membrane_2"/>
    <property type="match status" value="1"/>
</dbReference>
<evidence type="ECO:0000256" key="1">
    <source>
        <dbReference type="SAM" id="Phobius"/>
    </source>
</evidence>
<dbReference type="PANTHER" id="PTHR43471">
    <property type="entry name" value="ABC TRANSPORTER PERMEASE"/>
    <property type="match status" value="1"/>
</dbReference>
<feature type="transmembrane region" description="Helical" evidence="1">
    <location>
        <begin position="396"/>
        <end position="422"/>
    </location>
</feature>
<organism evidence="2 3">
    <name type="scientific">Frigoriglobus tundricola</name>
    <dbReference type="NCBI Taxonomy" id="2774151"/>
    <lineage>
        <taxon>Bacteria</taxon>
        <taxon>Pseudomonadati</taxon>
        <taxon>Planctomycetota</taxon>
        <taxon>Planctomycetia</taxon>
        <taxon>Gemmatales</taxon>
        <taxon>Gemmataceae</taxon>
        <taxon>Frigoriglobus</taxon>
    </lineage>
</organism>
<dbReference type="AlphaFoldDB" id="A0A6M5Z4T1"/>
<dbReference type="EMBL" id="CP053452">
    <property type="protein sequence ID" value="QJX00797.1"/>
    <property type="molecule type" value="Genomic_DNA"/>
</dbReference>
<keyword evidence="3" id="KW-1185">Reference proteome</keyword>
<feature type="transmembrane region" description="Helical" evidence="1">
    <location>
        <begin position="202"/>
        <end position="225"/>
    </location>
</feature>
<reference evidence="3" key="1">
    <citation type="submission" date="2020-05" db="EMBL/GenBank/DDBJ databases">
        <title>Frigoriglobus tundricola gen. nov., sp. nov., a psychrotolerant cellulolytic planctomycete of the family Gemmataceae with two divergent copies of 16S rRNA gene.</title>
        <authorList>
            <person name="Kulichevskaya I.S."/>
            <person name="Ivanova A.A."/>
            <person name="Naumoff D.G."/>
            <person name="Beletsky A.V."/>
            <person name="Rijpstra W.I.C."/>
            <person name="Sinninghe Damste J.S."/>
            <person name="Mardanov A.V."/>
            <person name="Ravin N.V."/>
            <person name="Dedysh S.N."/>
        </authorList>
    </citation>
    <scope>NUCLEOTIDE SEQUENCE [LARGE SCALE GENOMIC DNA]</scope>
    <source>
        <strain evidence="3">PL17</strain>
    </source>
</reference>
<keyword evidence="1" id="KW-0812">Transmembrane</keyword>
<name>A0A6M5Z4T1_9BACT</name>
<evidence type="ECO:0008006" key="4">
    <source>
        <dbReference type="Google" id="ProtNLM"/>
    </source>
</evidence>
<keyword evidence="1" id="KW-1133">Transmembrane helix</keyword>